<dbReference type="Proteomes" id="UP000646749">
    <property type="component" value="Unassembled WGS sequence"/>
</dbReference>
<sequence>MVSTDQLPALVFVLTVYLALTVALFIALYWVVRLAVRHAAEDTDRRRANQQR</sequence>
<protein>
    <recommendedName>
        <fullName evidence="4">Heme exporter protein D</fullName>
    </recommendedName>
</protein>
<keyword evidence="1" id="KW-1133">Transmembrane helix</keyword>
<evidence type="ECO:0000256" key="1">
    <source>
        <dbReference type="SAM" id="Phobius"/>
    </source>
</evidence>
<evidence type="ECO:0008006" key="4">
    <source>
        <dbReference type="Google" id="ProtNLM"/>
    </source>
</evidence>
<organism evidence="2 3">
    <name type="scientific">Plantactinospora endophytica</name>
    <dbReference type="NCBI Taxonomy" id="673535"/>
    <lineage>
        <taxon>Bacteria</taxon>
        <taxon>Bacillati</taxon>
        <taxon>Actinomycetota</taxon>
        <taxon>Actinomycetes</taxon>
        <taxon>Micromonosporales</taxon>
        <taxon>Micromonosporaceae</taxon>
        <taxon>Plantactinospora</taxon>
    </lineage>
</organism>
<name>A0ABQ4E5X4_9ACTN</name>
<gene>
    <name evidence="2" type="ORF">Pen02_46530</name>
</gene>
<feature type="transmembrane region" description="Helical" evidence="1">
    <location>
        <begin position="6"/>
        <end position="32"/>
    </location>
</feature>
<keyword evidence="1" id="KW-0472">Membrane</keyword>
<keyword evidence="1" id="KW-0812">Transmembrane</keyword>
<accession>A0ABQ4E5X4</accession>
<reference evidence="2 3" key="1">
    <citation type="submission" date="2021-01" db="EMBL/GenBank/DDBJ databases">
        <title>Whole genome shotgun sequence of Plantactinospora endophytica NBRC 110450.</title>
        <authorList>
            <person name="Komaki H."/>
            <person name="Tamura T."/>
        </authorList>
    </citation>
    <scope>NUCLEOTIDE SEQUENCE [LARGE SCALE GENOMIC DNA]</scope>
    <source>
        <strain evidence="2 3">NBRC 110450</strain>
    </source>
</reference>
<dbReference type="RefSeq" id="WP_203868133.1">
    <property type="nucleotide sequence ID" value="NZ_BONW01000021.1"/>
</dbReference>
<evidence type="ECO:0000313" key="3">
    <source>
        <dbReference type="Proteomes" id="UP000646749"/>
    </source>
</evidence>
<proteinExistence type="predicted"/>
<comment type="caution">
    <text evidence="2">The sequence shown here is derived from an EMBL/GenBank/DDBJ whole genome shotgun (WGS) entry which is preliminary data.</text>
</comment>
<keyword evidence="3" id="KW-1185">Reference proteome</keyword>
<evidence type="ECO:0000313" key="2">
    <source>
        <dbReference type="EMBL" id="GIG89717.1"/>
    </source>
</evidence>
<dbReference type="EMBL" id="BONW01000021">
    <property type="protein sequence ID" value="GIG89717.1"/>
    <property type="molecule type" value="Genomic_DNA"/>
</dbReference>